<evidence type="ECO:0000256" key="7">
    <source>
        <dbReference type="ARBA" id="ARBA00023136"/>
    </source>
</evidence>
<evidence type="ECO:0000259" key="11">
    <source>
        <dbReference type="Pfam" id="PF10099"/>
    </source>
</evidence>
<dbReference type="RefSeq" id="WP_344666882.1">
    <property type="nucleotide sequence ID" value="NZ_BAAAQN010000020.1"/>
</dbReference>
<evidence type="ECO:0000256" key="2">
    <source>
        <dbReference type="ARBA" id="ARBA00004236"/>
    </source>
</evidence>
<keyword evidence="4" id="KW-0812">Transmembrane</keyword>
<dbReference type="Pfam" id="PF10099">
    <property type="entry name" value="RskA_C"/>
    <property type="match status" value="1"/>
</dbReference>
<evidence type="ECO:0000256" key="6">
    <source>
        <dbReference type="ARBA" id="ARBA00023015"/>
    </source>
</evidence>
<evidence type="ECO:0000256" key="8">
    <source>
        <dbReference type="ARBA" id="ARBA00023163"/>
    </source>
</evidence>
<sequence length="253" mass="25885">MTAIDPEIHALTGAYAAHALEPAEQAAFERHLERCPTCRQEVAELRETAALLASAAAEPPPARLKAAVDAQIAVTRQVPPIVTATPAPAPDRGAGRPRRRWVTALGWGLATGLAATVAVLGVRVADQQNQLDQANQRDAAMAALLAAPDTRADSVPVSTGGKGMVLASRSHDEAAIAINGLTKLPAGQAYQLWMIGPSGTRSGGVLPTGDNGTAGSVLARGLGDARTIGLTIEPSGGSAQPTTTPIMLLPMPV</sequence>
<dbReference type="PANTHER" id="PTHR37461">
    <property type="entry name" value="ANTI-SIGMA-K FACTOR RSKA"/>
    <property type="match status" value="1"/>
</dbReference>
<evidence type="ECO:0000256" key="1">
    <source>
        <dbReference type="ARBA" id="ARBA00004167"/>
    </source>
</evidence>
<reference evidence="13 14" key="1">
    <citation type="journal article" date="2019" name="Int. J. Syst. Evol. Microbiol.">
        <title>The Global Catalogue of Microorganisms (GCM) 10K type strain sequencing project: providing services to taxonomists for standard genome sequencing and annotation.</title>
        <authorList>
            <consortium name="The Broad Institute Genomics Platform"/>
            <consortium name="The Broad Institute Genome Sequencing Center for Infectious Disease"/>
            <person name="Wu L."/>
            <person name="Ma J."/>
        </authorList>
    </citation>
    <scope>NUCLEOTIDE SEQUENCE [LARGE SCALE GENOMIC DNA]</scope>
    <source>
        <strain evidence="13 14">JCM 16014</strain>
    </source>
</reference>
<feature type="domain" description="Anti-sigma K factor RskA C-terminal" evidence="11">
    <location>
        <begin position="110"/>
        <end position="246"/>
    </location>
</feature>
<dbReference type="Pfam" id="PF13490">
    <property type="entry name" value="zf-HC2"/>
    <property type="match status" value="1"/>
</dbReference>
<dbReference type="Proteomes" id="UP001500751">
    <property type="component" value="Unassembled WGS sequence"/>
</dbReference>
<evidence type="ECO:0000256" key="5">
    <source>
        <dbReference type="ARBA" id="ARBA00022989"/>
    </source>
</evidence>
<keyword evidence="8" id="KW-0804">Transcription</keyword>
<evidence type="ECO:0000259" key="12">
    <source>
        <dbReference type="Pfam" id="PF13490"/>
    </source>
</evidence>
<dbReference type="EMBL" id="BAAAQN010000020">
    <property type="protein sequence ID" value="GAA2033349.1"/>
    <property type="molecule type" value="Genomic_DNA"/>
</dbReference>
<comment type="subcellular location">
    <subcellularLocation>
        <location evidence="2">Cell membrane</location>
    </subcellularLocation>
    <subcellularLocation>
        <location evidence="1">Membrane</location>
        <topology evidence="1">Single-pass membrane protein</topology>
    </subcellularLocation>
</comment>
<organism evidence="13 14">
    <name type="scientific">Catenulispora yoronensis</name>
    <dbReference type="NCBI Taxonomy" id="450799"/>
    <lineage>
        <taxon>Bacteria</taxon>
        <taxon>Bacillati</taxon>
        <taxon>Actinomycetota</taxon>
        <taxon>Actinomycetes</taxon>
        <taxon>Catenulisporales</taxon>
        <taxon>Catenulisporaceae</taxon>
        <taxon>Catenulispora</taxon>
    </lineage>
</organism>
<dbReference type="PANTHER" id="PTHR37461:SF1">
    <property type="entry name" value="ANTI-SIGMA-K FACTOR RSKA"/>
    <property type="match status" value="1"/>
</dbReference>
<name>A0ABN2UHR7_9ACTN</name>
<evidence type="ECO:0000313" key="13">
    <source>
        <dbReference type="EMBL" id="GAA2033349.1"/>
    </source>
</evidence>
<dbReference type="InterPro" id="IPR027383">
    <property type="entry name" value="Znf_put"/>
</dbReference>
<keyword evidence="6" id="KW-0805">Transcription regulation</keyword>
<evidence type="ECO:0000256" key="3">
    <source>
        <dbReference type="ARBA" id="ARBA00022475"/>
    </source>
</evidence>
<comment type="caution">
    <text evidence="13">The sequence shown here is derived from an EMBL/GenBank/DDBJ whole genome shotgun (WGS) entry which is preliminary data.</text>
</comment>
<evidence type="ECO:0000256" key="4">
    <source>
        <dbReference type="ARBA" id="ARBA00022692"/>
    </source>
</evidence>
<evidence type="ECO:0000256" key="10">
    <source>
        <dbReference type="ARBA" id="ARBA00030803"/>
    </source>
</evidence>
<keyword evidence="3" id="KW-1003">Cell membrane</keyword>
<gene>
    <name evidence="13" type="ORF">GCM10009839_37140</name>
</gene>
<dbReference type="InterPro" id="IPR041916">
    <property type="entry name" value="Anti_sigma_zinc_sf"/>
</dbReference>
<evidence type="ECO:0000256" key="9">
    <source>
        <dbReference type="ARBA" id="ARBA00029829"/>
    </source>
</evidence>
<proteinExistence type="predicted"/>
<protein>
    <recommendedName>
        <fullName evidence="10">Regulator of SigK</fullName>
    </recommendedName>
    <alternativeName>
        <fullName evidence="9">Sigma-K anti-sigma factor RskA</fullName>
    </alternativeName>
</protein>
<keyword evidence="5" id="KW-1133">Transmembrane helix</keyword>
<accession>A0ABN2UHR7</accession>
<feature type="domain" description="Putative zinc-finger" evidence="12">
    <location>
        <begin position="7"/>
        <end position="39"/>
    </location>
</feature>
<evidence type="ECO:0000313" key="14">
    <source>
        <dbReference type="Proteomes" id="UP001500751"/>
    </source>
</evidence>
<keyword evidence="7" id="KW-0472">Membrane</keyword>
<dbReference type="InterPro" id="IPR018764">
    <property type="entry name" value="RskA_C"/>
</dbReference>
<dbReference type="InterPro" id="IPR051474">
    <property type="entry name" value="Anti-sigma-K/W_factor"/>
</dbReference>
<dbReference type="Gene3D" id="1.10.10.1320">
    <property type="entry name" value="Anti-sigma factor, zinc-finger domain"/>
    <property type="match status" value="1"/>
</dbReference>
<keyword evidence="14" id="KW-1185">Reference proteome</keyword>